<dbReference type="AlphaFoldDB" id="A0AAW1P6Q2"/>
<gene>
    <name evidence="2" type="ORF">WJX73_008473</name>
</gene>
<evidence type="ECO:0000313" key="2">
    <source>
        <dbReference type="EMBL" id="KAK9808046.1"/>
    </source>
</evidence>
<dbReference type="EMBL" id="JALJOQ010000028">
    <property type="protein sequence ID" value="KAK9808046.1"/>
    <property type="molecule type" value="Genomic_DNA"/>
</dbReference>
<organism evidence="2 3">
    <name type="scientific">Symbiochloris irregularis</name>
    <dbReference type="NCBI Taxonomy" id="706552"/>
    <lineage>
        <taxon>Eukaryota</taxon>
        <taxon>Viridiplantae</taxon>
        <taxon>Chlorophyta</taxon>
        <taxon>core chlorophytes</taxon>
        <taxon>Trebouxiophyceae</taxon>
        <taxon>Trebouxiales</taxon>
        <taxon>Trebouxiaceae</taxon>
        <taxon>Symbiochloris</taxon>
    </lineage>
</organism>
<protein>
    <submittedName>
        <fullName evidence="2">Uncharacterized protein</fullName>
    </submittedName>
</protein>
<proteinExistence type="predicted"/>
<accession>A0AAW1P6Q2</accession>
<evidence type="ECO:0000256" key="1">
    <source>
        <dbReference type="SAM" id="MobiDB-lite"/>
    </source>
</evidence>
<name>A0AAW1P6Q2_9CHLO</name>
<comment type="caution">
    <text evidence="2">The sequence shown here is derived from an EMBL/GenBank/DDBJ whole genome shotgun (WGS) entry which is preliminary data.</text>
</comment>
<sequence length="74" mass="8450">MAAPLSRLLQVQRARLDPSGGKRLSYNREKTAVLQDVRRVRSLDRQHRSRKGYPDVRASNLGPRAMGVPGHCWR</sequence>
<feature type="region of interest" description="Disordered" evidence="1">
    <location>
        <begin position="41"/>
        <end position="74"/>
    </location>
</feature>
<dbReference type="Proteomes" id="UP001465755">
    <property type="component" value="Unassembled WGS sequence"/>
</dbReference>
<keyword evidence="3" id="KW-1185">Reference proteome</keyword>
<reference evidence="2 3" key="1">
    <citation type="journal article" date="2024" name="Nat. Commun.">
        <title>Phylogenomics reveals the evolutionary origins of lichenization in chlorophyte algae.</title>
        <authorList>
            <person name="Puginier C."/>
            <person name="Libourel C."/>
            <person name="Otte J."/>
            <person name="Skaloud P."/>
            <person name="Haon M."/>
            <person name="Grisel S."/>
            <person name="Petersen M."/>
            <person name="Berrin J.G."/>
            <person name="Delaux P.M."/>
            <person name="Dal Grande F."/>
            <person name="Keller J."/>
        </authorList>
    </citation>
    <scope>NUCLEOTIDE SEQUENCE [LARGE SCALE GENOMIC DNA]</scope>
    <source>
        <strain evidence="2 3">SAG 2036</strain>
    </source>
</reference>
<evidence type="ECO:0000313" key="3">
    <source>
        <dbReference type="Proteomes" id="UP001465755"/>
    </source>
</evidence>